<organism evidence="2 3">
    <name type="scientific">Phrynocephalus forsythii</name>
    <dbReference type="NCBI Taxonomy" id="171643"/>
    <lineage>
        <taxon>Eukaryota</taxon>
        <taxon>Metazoa</taxon>
        <taxon>Chordata</taxon>
        <taxon>Craniata</taxon>
        <taxon>Vertebrata</taxon>
        <taxon>Euteleostomi</taxon>
        <taxon>Lepidosauria</taxon>
        <taxon>Squamata</taxon>
        <taxon>Bifurcata</taxon>
        <taxon>Unidentata</taxon>
        <taxon>Episquamata</taxon>
        <taxon>Toxicofera</taxon>
        <taxon>Iguania</taxon>
        <taxon>Acrodonta</taxon>
        <taxon>Agamidae</taxon>
        <taxon>Agaminae</taxon>
        <taxon>Phrynocephalus</taxon>
    </lineage>
</organism>
<dbReference type="AlphaFoldDB" id="A0A9Q0X7U7"/>
<evidence type="ECO:0000313" key="3">
    <source>
        <dbReference type="Proteomes" id="UP001142489"/>
    </source>
</evidence>
<feature type="region of interest" description="Disordered" evidence="1">
    <location>
        <begin position="1"/>
        <end position="61"/>
    </location>
</feature>
<proteinExistence type="predicted"/>
<feature type="region of interest" description="Disordered" evidence="1">
    <location>
        <begin position="307"/>
        <end position="331"/>
    </location>
</feature>
<reference evidence="2" key="1">
    <citation type="journal article" date="2023" name="DNA Res.">
        <title>Chromosome-level genome assembly of Phrynocephalus forsythii using third-generation DNA sequencing and Hi-C analysis.</title>
        <authorList>
            <person name="Qi Y."/>
            <person name="Zhao W."/>
            <person name="Zhao Y."/>
            <person name="Niu C."/>
            <person name="Cao S."/>
            <person name="Zhang Y."/>
        </authorList>
    </citation>
    <scope>NUCLEOTIDE SEQUENCE</scope>
    <source>
        <tissue evidence="2">Muscle</tissue>
    </source>
</reference>
<comment type="caution">
    <text evidence="2">The sequence shown here is derived from an EMBL/GenBank/DDBJ whole genome shotgun (WGS) entry which is preliminary data.</text>
</comment>
<dbReference type="OrthoDB" id="410651at2759"/>
<dbReference type="EMBL" id="JAPFRF010000023">
    <property type="protein sequence ID" value="KAJ7303923.1"/>
    <property type="molecule type" value="Genomic_DNA"/>
</dbReference>
<gene>
    <name evidence="2" type="ORF">JRQ81_011435</name>
</gene>
<keyword evidence="3" id="KW-1185">Reference proteome</keyword>
<protein>
    <submittedName>
        <fullName evidence="2">Uncharacterized protein</fullName>
    </submittedName>
</protein>
<evidence type="ECO:0000256" key="1">
    <source>
        <dbReference type="SAM" id="MobiDB-lite"/>
    </source>
</evidence>
<evidence type="ECO:0000313" key="2">
    <source>
        <dbReference type="EMBL" id="KAJ7303923.1"/>
    </source>
</evidence>
<dbReference type="Proteomes" id="UP001142489">
    <property type="component" value="Unassembled WGS sequence"/>
</dbReference>
<feature type="region of interest" description="Disordered" evidence="1">
    <location>
        <begin position="230"/>
        <end position="252"/>
    </location>
</feature>
<sequence>MLSAKVSEPDGQLLVRKKAGETQEGPALHPRCAQAQSGEHGEAGKGSPNRPSSRIACTPPSPNAGVPCVAATCRCTLGPITRSDGFPSLRSLRRSLSWPEDLSMRVATEGREAAVSPGRAVFCPGGHEDQQMPSEPLAKVALTGTRPVVAPEVHVTLVDSSGASCPEDGADHLLQGPLLSVTDVSDDGRFSPGGNLNEGPPSALRRLTLGLQRISSSWTKEGGNALRLSPPMRKGGRRFGRSVSHESGLPLPAGRQEEEEAALAGQTTAQARILSGQTPQSALKSFKAYGRQVCVTRKHIVMAFAGLRKRDGQSPPLKAEPSKVALPENSC</sequence>
<name>A0A9Q0X7U7_9SAUR</name>
<accession>A0A9Q0X7U7</accession>